<evidence type="ECO:0000313" key="2">
    <source>
        <dbReference type="EMBL" id="KAG2562498.1"/>
    </source>
</evidence>
<sequence length="389" mass="44416">MNMRRRFRHQRGSGVCVENAPVDSADENDNGANNNKSGPSGEGSQRKKRGRTQLKRPPNGQQIPIKPIGEEQFDFVNYSPNSEMGIGGQITALLKLEYPSIIEESPTKKYYAKNWAHYNIIKDKDGMAAANRFKEEFWSIYSVDDEKRSHAEEVLERFAAKQCKNMMYQLRVDAVKNYYDDVLNQRIKDEVACKKLPHQSQYLRVQPEWISDEAWRKICAYWCSPEFLKKRARAQKSRLQSDFAQNRGGSRPYGQTKQYLGKKYGPKAATDINTYCCMKSGLNNCDSNGKSGPIPTEKAQRRVDDYFSTLQVERPNDFEQLRSDGQLDVDVLYKSSGCGLAHGRVPITNGAVRKCDMRASSRRSNTTSQSNSGSYQYLVRRNAQLEQGY</sequence>
<evidence type="ECO:0000313" key="3">
    <source>
        <dbReference type="Proteomes" id="UP000823388"/>
    </source>
</evidence>
<feature type="region of interest" description="Disordered" evidence="1">
    <location>
        <begin position="1"/>
        <end position="68"/>
    </location>
</feature>
<accession>A0A8T0PNJ4</accession>
<comment type="caution">
    <text evidence="2">The sequence shown here is derived from an EMBL/GenBank/DDBJ whole genome shotgun (WGS) entry which is preliminary data.</text>
</comment>
<dbReference type="PANTHER" id="PTHR33157">
    <property type="entry name" value="AUTONOMOUS TRANSPOSABLE ELEMENT EN-1 MOSAIC PROTEIN-RELATED"/>
    <property type="match status" value="1"/>
</dbReference>
<keyword evidence="3" id="KW-1185">Reference proteome</keyword>
<gene>
    <name evidence="2" type="ORF">PVAP13_8KG237501</name>
</gene>
<dbReference type="GO" id="GO:0032196">
    <property type="term" value="P:transposition"/>
    <property type="evidence" value="ECO:0007669"/>
    <property type="project" value="InterPro"/>
</dbReference>
<feature type="region of interest" description="Disordered" evidence="1">
    <location>
        <begin position="356"/>
        <end position="377"/>
    </location>
</feature>
<reference evidence="2" key="1">
    <citation type="submission" date="2020-05" db="EMBL/GenBank/DDBJ databases">
        <title>WGS assembly of Panicum virgatum.</title>
        <authorList>
            <person name="Lovell J.T."/>
            <person name="Jenkins J."/>
            <person name="Shu S."/>
            <person name="Juenger T.E."/>
            <person name="Schmutz J."/>
        </authorList>
    </citation>
    <scope>NUCLEOTIDE SEQUENCE</scope>
    <source>
        <strain evidence="2">AP13</strain>
    </source>
</reference>
<name>A0A8T0PNJ4_PANVG</name>
<organism evidence="2 3">
    <name type="scientific">Panicum virgatum</name>
    <name type="common">Blackwell switchgrass</name>
    <dbReference type="NCBI Taxonomy" id="38727"/>
    <lineage>
        <taxon>Eukaryota</taxon>
        <taxon>Viridiplantae</taxon>
        <taxon>Streptophyta</taxon>
        <taxon>Embryophyta</taxon>
        <taxon>Tracheophyta</taxon>
        <taxon>Spermatophyta</taxon>
        <taxon>Magnoliopsida</taxon>
        <taxon>Liliopsida</taxon>
        <taxon>Poales</taxon>
        <taxon>Poaceae</taxon>
        <taxon>PACMAD clade</taxon>
        <taxon>Panicoideae</taxon>
        <taxon>Panicodae</taxon>
        <taxon>Paniceae</taxon>
        <taxon>Panicinae</taxon>
        <taxon>Panicum</taxon>
        <taxon>Panicum sect. Hiantes</taxon>
    </lineage>
</organism>
<feature type="compositionally biased region" description="Basic residues" evidence="1">
    <location>
        <begin position="1"/>
        <end position="11"/>
    </location>
</feature>
<dbReference type="EMBL" id="CM029051">
    <property type="protein sequence ID" value="KAG2562498.1"/>
    <property type="molecule type" value="Genomic_DNA"/>
</dbReference>
<protein>
    <submittedName>
        <fullName evidence="2">Uncharacterized protein</fullName>
    </submittedName>
</protein>
<feature type="compositionally biased region" description="Low complexity" evidence="1">
    <location>
        <begin position="362"/>
        <end position="377"/>
    </location>
</feature>
<dbReference type="AlphaFoldDB" id="A0A8T0PNJ4"/>
<proteinExistence type="predicted"/>
<dbReference type="Proteomes" id="UP000823388">
    <property type="component" value="Chromosome 8K"/>
</dbReference>
<evidence type="ECO:0000256" key="1">
    <source>
        <dbReference type="SAM" id="MobiDB-lite"/>
    </source>
</evidence>
<dbReference type="PANTHER" id="PTHR33157:SF14">
    <property type="entry name" value="AUTONOMOUS TRANSPOSABLE ELEMENT EN-1 MOSAIC PROTEIN"/>
    <property type="match status" value="1"/>
</dbReference>
<dbReference type="InterPro" id="IPR039266">
    <property type="entry name" value="EN-1/SPM"/>
</dbReference>